<evidence type="ECO:0000259" key="1">
    <source>
        <dbReference type="Pfam" id="PF13577"/>
    </source>
</evidence>
<dbReference type="OrthoDB" id="1492465at2"/>
<dbReference type="Gene3D" id="3.10.450.50">
    <property type="match status" value="1"/>
</dbReference>
<dbReference type="InterPro" id="IPR032710">
    <property type="entry name" value="NTF2-like_dom_sf"/>
</dbReference>
<dbReference type="Proteomes" id="UP000276254">
    <property type="component" value="Plasmid unnamed1"/>
</dbReference>
<sequence length="176" mass="19851">MTMVESFSNNSSLQYMLDRSAVEEVISGFALVQDVKKFMLVEKFLSEDVVFDYVSVFGGEPFSGRTNIFEWILTRIPGYDATQHLISNFQITIEGRFARVRSHVRATLVIDDSSCIIGGHYLHELHKEGDGRWRITLLRFTKLYSEGDAAVPVAAATRAAAWLADNPLVTDQEAWL</sequence>
<reference evidence="2 3" key="1">
    <citation type="submission" date="2018-09" db="EMBL/GenBank/DDBJ databases">
        <title>Sphingomonas peninsula sp. nov., isolated from fildes peninsula, Antarctic soil.</title>
        <authorList>
            <person name="Yingchao G."/>
        </authorList>
    </citation>
    <scope>NUCLEOTIDE SEQUENCE [LARGE SCALE GENOMIC DNA]</scope>
    <source>
        <strain evidence="2 3">YZ-8</strain>
        <plasmid evidence="2 3">unnamed1</plasmid>
    </source>
</reference>
<dbReference type="Pfam" id="PF13577">
    <property type="entry name" value="SnoaL_4"/>
    <property type="match status" value="1"/>
</dbReference>
<dbReference type="RefSeq" id="WP_121150852.1">
    <property type="nucleotide sequence ID" value="NZ_CP032828.1"/>
</dbReference>
<keyword evidence="2" id="KW-0614">Plasmid</keyword>
<accession>A0A494T695</accession>
<organism evidence="2 3">
    <name type="scientific">Sphingomonas paeninsulae</name>
    <dbReference type="NCBI Taxonomy" id="2319844"/>
    <lineage>
        <taxon>Bacteria</taxon>
        <taxon>Pseudomonadati</taxon>
        <taxon>Pseudomonadota</taxon>
        <taxon>Alphaproteobacteria</taxon>
        <taxon>Sphingomonadales</taxon>
        <taxon>Sphingomonadaceae</taxon>
        <taxon>Sphingomonas</taxon>
    </lineage>
</organism>
<gene>
    <name evidence="2" type="ORF">D3Y57_01910</name>
</gene>
<protein>
    <submittedName>
        <fullName evidence="2">Nuclear transport factor 2 family protein</fullName>
    </submittedName>
</protein>
<name>A0A494T695_SPHPE</name>
<evidence type="ECO:0000313" key="2">
    <source>
        <dbReference type="EMBL" id="AYJ84857.1"/>
    </source>
</evidence>
<dbReference type="EMBL" id="CP032828">
    <property type="protein sequence ID" value="AYJ84857.1"/>
    <property type="molecule type" value="Genomic_DNA"/>
</dbReference>
<evidence type="ECO:0000313" key="3">
    <source>
        <dbReference type="Proteomes" id="UP000276254"/>
    </source>
</evidence>
<feature type="domain" description="SnoaL-like" evidence="1">
    <location>
        <begin position="15"/>
        <end position="138"/>
    </location>
</feature>
<keyword evidence="3" id="KW-1185">Reference proteome</keyword>
<proteinExistence type="predicted"/>
<dbReference type="SUPFAM" id="SSF54427">
    <property type="entry name" value="NTF2-like"/>
    <property type="match status" value="1"/>
</dbReference>
<dbReference type="AlphaFoldDB" id="A0A494T695"/>
<dbReference type="KEGG" id="spha:D3Y57_01910"/>
<dbReference type="InterPro" id="IPR037401">
    <property type="entry name" value="SnoaL-like"/>
</dbReference>
<geneLocation type="plasmid" evidence="2">
    <name>unnamed1</name>
</geneLocation>